<dbReference type="OrthoDB" id="9798604at2"/>
<dbReference type="SUPFAM" id="SSF54373">
    <property type="entry name" value="FAD-linked reductases, C-terminal domain"/>
    <property type="match status" value="1"/>
</dbReference>
<comment type="cofactor">
    <cofactor evidence="1">
        <name>FAD</name>
        <dbReference type="ChEBI" id="CHEBI:57692"/>
    </cofactor>
</comment>
<sequence length="532" mass="58481">MIEDSLHLEDEASLACDLCIIGAGPAGIALARKAASPSCRVILLESGGLEVEEDLQVLNKGFSSPLNLKGMEEGRARALGGAGRLWAGQCLPFDDIDFAQRPWVAHSGWPIDAAQLQPFVDEAKRFFCVEEDVFDARNYGLFGLQAPPWQADRLKAMFTVYTPDVDVGKTHFAALKADANVTVLLHATATEIRTDETGTVTSGVAVKTWSGKSLTINAPVVALCAGGLENARLLLLSRSVNPKGLGNEHDLVGRFFQDHPNGITATLTSDGAHLQDRFRLLYRRDKRYFPKFALSETLQRERQVLNANAHLVFDYPSESGMASLQEIVRGIRAQRLPDRMRAHIWRLLRDFPDVAAAAWRRLQGQSPRAKPSAVHLQCYLEQEPSAQNRVQLDETRRDRLGVPMVKVTWDVGTLERETLTTITQTAIDEFHRLGLGDFKMADWLTAPGDAWKAQLSDCNHHAGTTKMARDARDGVVDTDGQVFGVKGLYACGGSTFPTSGYANPTLVIVALALRLGDHLRQRHEETGVRAVA</sequence>
<dbReference type="PANTHER" id="PTHR42784:SF1">
    <property type="entry name" value="PYRANOSE 2-OXIDASE"/>
    <property type="match status" value="1"/>
</dbReference>
<dbReference type="InterPro" id="IPR051473">
    <property type="entry name" value="P2Ox-like"/>
</dbReference>
<accession>A0A1Q9AWX6</accession>
<comment type="similarity">
    <text evidence="2">Belongs to the GMC oxidoreductase family.</text>
</comment>
<dbReference type="InterPro" id="IPR007867">
    <property type="entry name" value="GMC_OxRtase_C"/>
</dbReference>
<evidence type="ECO:0000256" key="4">
    <source>
        <dbReference type="ARBA" id="ARBA00022827"/>
    </source>
</evidence>
<evidence type="ECO:0000313" key="7">
    <source>
        <dbReference type="EMBL" id="OLP59939.1"/>
    </source>
</evidence>
<proteinExistence type="inferred from homology"/>
<protein>
    <recommendedName>
        <fullName evidence="6">Glucose-methanol-choline oxidoreductase C-terminal domain-containing protein</fullName>
    </recommendedName>
</protein>
<evidence type="ECO:0000256" key="2">
    <source>
        <dbReference type="ARBA" id="ARBA00010790"/>
    </source>
</evidence>
<name>A0A1Q9AWX6_9HYPH</name>
<dbReference type="PANTHER" id="PTHR42784">
    <property type="entry name" value="PYRANOSE 2-OXIDASE"/>
    <property type="match status" value="1"/>
</dbReference>
<dbReference type="Proteomes" id="UP000186364">
    <property type="component" value="Unassembled WGS sequence"/>
</dbReference>
<evidence type="ECO:0000256" key="5">
    <source>
        <dbReference type="ARBA" id="ARBA00023002"/>
    </source>
</evidence>
<organism evidence="7 8">
    <name type="scientific">Xaviernesmea oryzae</name>
    <dbReference type="NCBI Taxonomy" id="464029"/>
    <lineage>
        <taxon>Bacteria</taxon>
        <taxon>Pseudomonadati</taxon>
        <taxon>Pseudomonadota</taxon>
        <taxon>Alphaproteobacteria</taxon>
        <taxon>Hyphomicrobiales</taxon>
        <taxon>Rhizobiaceae</taxon>
        <taxon>Rhizobium/Agrobacterium group</taxon>
        <taxon>Xaviernesmea</taxon>
    </lineage>
</organism>
<reference evidence="7 8" key="1">
    <citation type="submission" date="2016-09" db="EMBL/GenBank/DDBJ databases">
        <title>Rhizobium sp. nov., a novel species isolated from the rice rhizosphere.</title>
        <authorList>
            <person name="Zhao J."/>
            <person name="Zhang X."/>
        </authorList>
    </citation>
    <scope>NUCLEOTIDE SEQUENCE [LARGE SCALE GENOMIC DNA]</scope>
    <source>
        <strain evidence="7 8">1.7048</strain>
    </source>
</reference>
<dbReference type="SUPFAM" id="SSF51905">
    <property type="entry name" value="FAD/NAD(P)-binding domain"/>
    <property type="match status" value="1"/>
</dbReference>
<dbReference type="InterPro" id="IPR036188">
    <property type="entry name" value="FAD/NAD-bd_sf"/>
</dbReference>
<evidence type="ECO:0000313" key="8">
    <source>
        <dbReference type="Proteomes" id="UP000186364"/>
    </source>
</evidence>
<dbReference type="Pfam" id="PF05199">
    <property type="entry name" value="GMC_oxred_C"/>
    <property type="match status" value="1"/>
</dbReference>
<gene>
    <name evidence="7" type="ORF">BJF93_10105</name>
</gene>
<keyword evidence="3" id="KW-0285">Flavoprotein</keyword>
<keyword evidence="5" id="KW-0560">Oxidoreductase</keyword>
<dbReference type="Gene3D" id="3.50.50.60">
    <property type="entry name" value="FAD/NAD(P)-binding domain"/>
    <property type="match status" value="2"/>
</dbReference>
<evidence type="ECO:0000259" key="6">
    <source>
        <dbReference type="Pfam" id="PF05199"/>
    </source>
</evidence>
<dbReference type="EMBL" id="MKIP01000043">
    <property type="protein sequence ID" value="OLP59939.1"/>
    <property type="molecule type" value="Genomic_DNA"/>
</dbReference>
<dbReference type="RefSeq" id="WP_075627701.1">
    <property type="nucleotide sequence ID" value="NZ_FOAM01000002.1"/>
</dbReference>
<feature type="domain" description="Glucose-methanol-choline oxidoreductase C-terminal" evidence="6">
    <location>
        <begin position="384"/>
        <end position="512"/>
    </location>
</feature>
<evidence type="ECO:0000256" key="3">
    <source>
        <dbReference type="ARBA" id="ARBA00022630"/>
    </source>
</evidence>
<evidence type="ECO:0000256" key="1">
    <source>
        <dbReference type="ARBA" id="ARBA00001974"/>
    </source>
</evidence>
<keyword evidence="4" id="KW-0274">FAD</keyword>
<comment type="caution">
    <text evidence="7">The sequence shown here is derived from an EMBL/GenBank/DDBJ whole genome shotgun (WGS) entry which is preliminary data.</text>
</comment>
<dbReference type="GO" id="GO:0016614">
    <property type="term" value="F:oxidoreductase activity, acting on CH-OH group of donors"/>
    <property type="evidence" value="ECO:0007669"/>
    <property type="project" value="InterPro"/>
</dbReference>
<dbReference type="AlphaFoldDB" id="A0A1Q9AWX6"/>
<keyword evidence="8" id="KW-1185">Reference proteome</keyword>